<gene>
    <name evidence="1" type="ORF">NP048_02400</name>
</gene>
<accession>A0ABY5KS98</accession>
<keyword evidence="2" id="KW-1185">Reference proteome</keyword>
<reference evidence="1 2" key="1">
    <citation type="submission" date="2022-07" db="EMBL/GenBank/DDBJ databases">
        <title>Novel species in genus cellulomonas.</title>
        <authorList>
            <person name="Ye L."/>
        </authorList>
    </citation>
    <scope>NUCLEOTIDE SEQUENCE [LARGE SCALE GENOMIC DNA]</scope>
    <source>
        <strain evidence="2">zg-B89</strain>
    </source>
</reference>
<name>A0ABY5KS98_9CELL</name>
<dbReference type="EMBL" id="CP101987">
    <property type="protein sequence ID" value="UUI72341.1"/>
    <property type="molecule type" value="Genomic_DNA"/>
</dbReference>
<dbReference type="RefSeq" id="WP_227577903.1">
    <property type="nucleotide sequence ID" value="NZ_CP101987.1"/>
</dbReference>
<evidence type="ECO:0000313" key="1">
    <source>
        <dbReference type="EMBL" id="UUI72341.1"/>
    </source>
</evidence>
<protein>
    <submittedName>
        <fullName evidence="1">Uncharacterized protein</fullName>
    </submittedName>
</protein>
<proteinExistence type="predicted"/>
<organism evidence="1 2">
    <name type="scientific">Cellulomonas xiejunii</name>
    <dbReference type="NCBI Taxonomy" id="2968083"/>
    <lineage>
        <taxon>Bacteria</taxon>
        <taxon>Bacillati</taxon>
        <taxon>Actinomycetota</taxon>
        <taxon>Actinomycetes</taxon>
        <taxon>Micrococcales</taxon>
        <taxon>Cellulomonadaceae</taxon>
        <taxon>Cellulomonas</taxon>
    </lineage>
</organism>
<evidence type="ECO:0000313" key="2">
    <source>
        <dbReference type="Proteomes" id="UP001316384"/>
    </source>
</evidence>
<sequence length="161" mass="17764">MAVTPEIQVALVGLGGAAVGGLLTVSWQAISTSMANRKEAKAARRAERKDLYVEALWGLRAIRREMRETYLAERAANERGEAFTPGDPVEWWKLERLVFEVGVLGNKEVFDALTAAAETYREWVMSLDAESGLITFSVIEPKMAALEPSLRAAIRRDLDVG</sequence>
<dbReference type="Proteomes" id="UP001316384">
    <property type="component" value="Chromosome"/>
</dbReference>